<gene>
    <name evidence="2" type="ORF">DWB77_07334</name>
</gene>
<dbReference type="Proteomes" id="UP000271554">
    <property type="component" value="Chromosome"/>
</dbReference>
<dbReference type="SUPFAM" id="SSF50998">
    <property type="entry name" value="Quinoprotein alcohol dehydrogenase-like"/>
    <property type="match status" value="1"/>
</dbReference>
<feature type="region of interest" description="Disordered" evidence="1">
    <location>
        <begin position="99"/>
        <end position="122"/>
    </location>
</feature>
<accession>A0A387HSI6</accession>
<evidence type="ECO:0000313" key="2">
    <source>
        <dbReference type="EMBL" id="AYG85118.1"/>
    </source>
</evidence>
<dbReference type="OrthoDB" id="3960979at2"/>
<evidence type="ECO:0000313" key="3">
    <source>
        <dbReference type="Proteomes" id="UP000271554"/>
    </source>
</evidence>
<dbReference type="EMBL" id="CP032698">
    <property type="protein sequence ID" value="AYG85118.1"/>
    <property type="molecule type" value="Genomic_DNA"/>
</dbReference>
<dbReference type="AlphaFoldDB" id="A0A387HSI6"/>
<protein>
    <submittedName>
        <fullName evidence="2">Uncharacterized protein</fullName>
    </submittedName>
</protein>
<dbReference type="InterPro" id="IPR015943">
    <property type="entry name" value="WD40/YVTN_repeat-like_dom_sf"/>
</dbReference>
<proteinExistence type="predicted"/>
<reference evidence="2 3" key="1">
    <citation type="submission" date="2018-10" db="EMBL/GenBank/DDBJ databases">
        <title>Relationship between Morphology and Antimicrobial Activity in Streptomyces.</title>
        <authorList>
            <person name="Kang H.J."/>
            <person name="Kim S.B."/>
        </authorList>
    </citation>
    <scope>NUCLEOTIDE SEQUENCE [LARGE SCALE GENOMIC DNA]</scope>
    <source>
        <strain evidence="2 3">BH38</strain>
    </source>
</reference>
<dbReference type="Gene3D" id="2.130.10.10">
    <property type="entry name" value="YVTN repeat-like/Quinoprotein amine dehydrogenase"/>
    <property type="match status" value="1"/>
</dbReference>
<dbReference type="KEGG" id="shun:DWB77_07334"/>
<dbReference type="InterPro" id="IPR011047">
    <property type="entry name" value="Quinoprotein_ADH-like_sf"/>
</dbReference>
<evidence type="ECO:0000256" key="1">
    <source>
        <dbReference type="SAM" id="MobiDB-lite"/>
    </source>
</evidence>
<keyword evidence="3" id="KW-1185">Reference proteome</keyword>
<sequence>MRRKTAGRWMCRSVTNSAWPIDHSHTALSSHQRRCGRPLSACQNAEVAAADDALCFGKIICACHAHFSETSGDMKKHTLITTSLVLALGLVTGCSSESDADKAGPGNAAQGGGKGAAQAPKGPVYAGPTLPGLAKRQAWSLPPARAIDLGDVLLFVKSGQGEYARGGYENAPLDGTVGTLFSAYSSDKPEPVTLEFRDVSTGAVRKSLDVQAGTVAATTWHNGVPAVAVTKTRTQESDGLSAAKSSIAVTVYGADGAQLGTIEHAGDGKGVSIHEGHLIEQDGDATLRLTPIDGGAPRKVTCTGMLAHCSFDRRNNEIDGAQAHAPLITGTYAFHVENASTYETNPEQLVMSDLATGKKVWSTADVVPPQGVALDKDHKRTSGAVRVLGVRDGRILTAWGAGAMSPDTFVTATYDLASGKQVGGSTTYRYADFPGDTINTKGSSVFSPDHKLAAAHTKGGTALWDLGTGKELWKQAEGETQLTPRRFSANGVLYGDTDKAGGSGTSALAVDARTKKVLAKDLPSDGIPLFSRSTGYGYLTTDNGFFVFPAERQDG</sequence>
<name>A0A387HSI6_9ACTN</name>
<organism evidence="2 3">
    <name type="scientific">Streptomyces hundungensis</name>
    <dbReference type="NCBI Taxonomy" id="1077946"/>
    <lineage>
        <taxon>Bacteria</taxon>
        <taxon>Bacillati</taxon>
        <taxon>Actinomycetota</taxon>
        <taxon>Actinomycetes</taxon>
        <taxon>Kitasatosporales</taxon>
        <taxon>Streptomycetaceae</taxon>
        <taxon>Streptomyces</taxon>
    </lineage>
</organism>